<feature type="domain" description="Endonuclease/exonuclease/phosphatase" evidence="2">
    <location>
        <begin position="106"/>
        <end position="348"/>
    </location>
</feature>
<evidence type="ECO:0000313" key="4">
    <source>
        <dbReference type="Proteomes" id="UP000005631"/>
    </source>
</evidence>
<dbReference type="AlphaFoldDB" id="G8R5A0"/>
<dbReference type="eggNOG" id="COG3021">
    <property type="taxonomic scope" value="Bacteria"/>
</dbReference>
<dbReference type="InterPro" id="IPR051916">
    <property type="entry name" value="GPI-anchor_lipid_remodeler"/>
</dbReference>
<dbReference type="GO" id="GO:0003677">
    <property type="term" value="F:DNA binding"/>
    <property type="evidence" value="ECO:0007669"/>
    <property type="project" value="InterPro"/>
</dbReference>
<dbReference type="SUPFAM" id="SSF56219">
    <property type="entry name" value="DNase I-like"/>
    <property type="match status" value="1"/>
</dbReference>
<keyword evidence="1" id="KW-0472">Membrane</keyword>
<reference evidence="3 4" key="1">
    <citation type="journal article" date="2012" name="Stand. Genomic Sci.">
        <title>Genome sequence of the orange-pigmented seawater bacterium Owenweeksia hongkongensis type strain (UST20020801(T)).</title>
        <authorList>
            <person name="Riedel T."/>
            <person name="Held B."/>
            <person name="Nolan M."/>
            <person name="Lucas S."/>
            <person name="Lapidus A."/>
            <person name="Tice H."/>
            <person name="Del Rio T.G."/>
            <person name="Cheng J.F."/>
            <person name="Han C."/>
            <person name="Tapia R."/>
            <person name="Goodwin L.A."/>
            <person name="Pitluck S."/>
            <person name="Liolios K."/>
            <person name="Mavromatis K."/>
            <person name="Pagani I."/>
            <person name="Ivanova N."/>
            <person name="Mikhailova N."/>
            <person name="Pati A."/>
            <person name="Chen A."/>
            <person name="Palaniappan K."/>
            <person name="Rohde M."/>
            <person name="Tindall B.J."/>
            <person name="Detter J.C."/>
            <person name="Goker M."/>
            <person name="Woyke T."/>
            <person name="Bristow J."/>
            <person name="Eisen J.A."/>
            <person name="Markowitz V."/>
            <person name="Hugenholtz P."/>
            <person name="Klenk H.P."/>
            <person name="Kyrpides N.C."/>
        </authorList>
    </citation>
    <scope>NUCLEOTIDE SEQUENCE</scope>
    <source>
        <strain evidence="4">DSM 17368 / JCM 12287 / NRRL B-23963</strain>
    </source>
</reference>
<feature type="transmembrane region" description="Helical" evidence="1">
    <location>
        <begin position="39"/>
        <end position="63"/>
    </location>
</feature>
<dbReference type="PANTHER" id="PTHR14859:SF15">
    <property type="entry name" value="ENDONUCLEASE_EXONUCLEASE_PHOSPHATASE DOMAIN-CONTAINING PROTEIN"/>
    <property type="match status" value="1"/>
</dbReference>
<dbReference type="GO" id="GO:0006281">
    <property type="term" value="P:DNA repair"/>
    <property type="evidence" value="ECO:0007669"/>
    <property type="project" value="InterPro"/>
</dbReference>
<evidence type="ECO:0000313" key="3">
    <source>
        <dbReference type="EMBL" id="AEV32145.1"/>
    </source>
</evidence>
<protein>
    <submittedName>
        <fullName evidence="3">Metal-dependent hydrolase</fullName>
    </submittedName>
</protein>
<keyword evidence="4" id="KW-1185">Reference proteome</keyword>
<dbReference type="Proteomes" id="UP000005631">
    <property type="component" value="Chromosome"/>
</dbReference>
<evidence type="ECO:0000259" key="2">
    <source>
        <dbReference type="Pfam" id="PF03372"/>
    </source>
</evidence>
<evidence type="ECO:0000256" key="1">
    <source>
        <dbReference type="SAM" id="Phobius"/>
    </source>
</evidence>
<dbReference type="Gene3D" id="3.60.10.10">
    <property type="entry name" value="Endonuclease/exonuclease/phosphatase"/>
    <property type="match status" value="1"/>
</dbReference>
<dbReference type="KEGG" id="oho:Oweho_1140"/>
<proteinExistence type="predicted"/>
<dbReference type="CDD" id="cd09084">
    <property type="entry name" value="EEP-2"/>
    <property type="match status" value="1"/>
</dbReference>
<name>G8R5A0_OWEHD</name>
<dbReference type="OrthoDB" id="635146at2"/>
<feature type="transmembrane region" description="Helical" evidence="1">
    <location>
        <begin position="12"/>
        <end position="33"/>
    </location>
</feature>
<dbReference type="GO" id="GO:0016787">
    <property type="term" value="F:hydrolase activity"/>
    <property type="evidence" value="ECO:0007669"/>
    <property type="project" value="UniProtKB-KW"/>
</dbReference>
<feature type="transmembrane region" description="Helical" evidence="1">
    <location>
        <begin position="70"/>
        <end position="88"/>
    </location>
</feature>
<dbReference type="InterPro" id="IPR020847">
    <property type="entry name" value="AP_endonuclease_F1_BS"/>
</dbReference>
<dbReference type="RefSeq" id="WP_014201505.1">
    <property type="nucleotide sequence ID" value="NC_016599.1"/>
</dbReference>
<keyword evidence="1" id="KW-0812">Transmembrane</keyword>
<gene>
    <name evidence="3" type="ordered locus">Oweho_1140</name>
</gene>
<dbReference type="GO" id="GO:0004519">
    <property type="term" value="F:endonuclease activity"/>
    <property type="evidence" value="ECO:0007669"/>
    <property type="project" value="InterPro"/>
</dbReference>
<organism evidence="3 4">
    <name type="scientific">Owenweeksia hongkongensis (strain DSM 17368 / CIP 108786 / JCM 12287 / NRRL B-23963 / UST20020801)</name>
    <dbReference type="NCBI Taxonomy" id="926562"/>
    <lineage>
        <taxon>Bacteria</taxon>
        <taxon>Pseudomonadati</taxon>
        <taxon>Bacteroidota</taxon>
        <taxon>Flavobacteriia</taxon>
        <taxon>Flavobacteriales</taxon>
        <taxon>Owenweeksiaceae</taxon>
        <taxon>Owenweeksia</taxon>
    </lineage>
</organism>
<dbReference type="GO" id="GO:0006506">
    <property type="term" value="P:GPI anchor biosynthetic process"/>
    <property type="evidence" value="ECO:0007669"/>
    <property type="project" value="TreeGrafter"/>
</dbReference>
<dbReference type="InterPro" id="IPR036691">
    <property type="entry name" value="Endo/exonu/phosph_ase_sf"/>
</dbReference>
<sequence>MAAARKTFLDGLLYFFNVIFALLLLGSYLAYYVPSSVTTVFSIIALGYPVWFFVNLAFAIYWLIRFKTKVFLPIVVISLGYMHVGRLYQFGGAEKVVANDQKLKVMSFNVRLFNQYDWIDDLTIETQIVELIKDENPDVLMLQEYKKTDKATAKSLGFSYSSFKPNRNGQYGLAIFSKFKIEKSEAIIIENDSSYNNQFQYADIVWKKKPIRFINVHLASIGLEYSDYQLLENPDTENQEKLEKGIKSIANNLSKAFKRREVQIQSVVHEIQNSPNPVVLAGDFNDVPQSFVYHEIDNKLEDSFTESGQGFGKTYVKSPVPLRIDYIFHSENLHALNFRHIKRELSDHFPITADLEWRL</sequence>
<dbReference type="EMBL" id="CP003156">
    <property type="protein sequence ID" value="AEV32145.1"/>
    <property type="molecule type" value="Genomic_DNA"/>
</dbReference>
<accession>G8R5A0</accession>
<keyword evidence="3" id="KW-0378">Hydrolase</keyword>
<dbReference type="STRING" id="926562.Oweho_1140"/>
<dbReference type="GO" id="GO:0016020">
    <property type="term" value="C:membrane"/>
    <property type="evidence" value="ECO:0007669"/>
    <property type="project" value="GOC"/>
</dbReference>
<keyword evidence="1" id="KW-1133">Transmembrane helix</keyword>
<dbReference type="InterPro" id="IPR005135">
    <property type="entry name" value="Endo/exonuclease/phosphatase"/>
</dbReference>
<dbReference type="PANTHER" id="PTHR14859">
    <property type="entry name" value="CALCOFLUOR WHITE HYPERSENSITIVE PROTEIN PRECURSOR"/>
    <property type="match status" value="1"/>
</dbReference>
<dbReference type="HOGENOM" id="CLU_060500_0_1_10"/>
<dbReference type="Pfam" id="PF03372">
    <property type="entry name" value="Exo_endo_phos"/>
    <property type="match status" value="1"/>
</dbReference>
<dbReference type="PROSITE" id="PS00726">
    <property type="entry name" value="AP_NUCLEASE_F1_1"/>
    <property type="match status" value="1"/>
</dbReference>